<feature type="region of interest" description="Disordered" evidence="1">
    <location>
        <begin position="559"/>
        <end position="598"/>
    </location>
</feature>
<comment type="caution">
    <text evidence="2">The sequence shown here is derived from an EMBL/GenBank/DDBJ whole genome shotgun (WGS) entry which is preliminary data.</text>
</comment>
<proteinExistence type="predicted"/>
<sequence length="1014" mass="107740">MQARQHCRKPPPPPPPRWSSYDTGVPTPSPHATLMSSSSELPNAALTQQPLHPSARMPLPVVAHWGGAPAASTFTSPPSVSSPAFPLLADSTMLSVHSAASGRTPRIDVRDVAELVRHLAQSRCMTRQLQQRVHQMDSSFTIKAAALGDSAMRDAHAQRSTTAAAQATDERLAASDDAEVDAAAEKVGPSDYHTQGTAPHERRRRTADARGGGSTLTASLTSVKASKRTSAVSAALRQGRSGDSHSPRTRHRCSSATSSFAATVSTNGSATSSSLPSTSPPSSIAESPLRRVLPSPSSRCASNELSSTASTRRGRRRASQRQRGPRRTRSAPDRPKQRPRSSSINRRSPTAGVLRKPEKQHRRNSAARRRARAHSQKRHHRKSYHNDGHATTADRGGGETLFEADAASASLARHRRRSSVTASRRHDRIRSCAAEAARGVCIPRSPPPPPPAALPALNETRGSSYRKEKALVWQRRYYGLLARYMDETKRRDADLADIHEMIECISWEQDQSRHCHAQCHHTQAAVEREVEDRAHLPSRGDAASRDCAQGVVSAAGAASDERAVAAPQAVGHTANSGNTGTKDDDRGPNGHATASEAATPVHDSLEYVEALRCEADAWRQRCLALLRQQQQRQQRLGTEATWASDASVAPLPPRPSSVTVRRSPLSAAAGPTSSQTEVLTSMNASTMADEDALVVSGVGDGACERDASTAAAPRIENAGRDKTPPPTLPSCPSAPAPVTEQAAQRPSRSASQAEAASAATSSSAHPLYHPYAPPRLASDAHVSSVGAANFDARFPTLPPSASPSGARQLTHLLSVAPSPPVGLLSPAASSPHLSPRRPPLFTGVPGYESLVTRAASQAGWASQFFSAPPPAGKASSFSAGTGVTFPASDPALRGAPFFDVSESSSWGDVTRGGVQQDHGHASSSTSPWLLDVTLQRQRHRDLKASSPVSVPETLTHCPHPCPLFHGSPPSSSMAAEQVIAREQLERDIRRHDQLLAAIGKLQKTAAEHATSRAL</sequence>
<feature type="compositionally biased region" description="Low complexity" evidence="1">
    <location>
        <begin position="254"/>
        <end position="299"/>
    </location>
</feature>
<evidence type="ECO:0000313" key="3">
    <source>
        <dbReference type="Proteomes" id="UP000674179"/>
    </source>
</evidence>
<dbReference type="OrthoDB" id="267776at2759"/>
<accession>A0A836HJM9</accession>
<dbReference type="RefSeq" id="XP_067694213.1">
    <property type="nucleotide sequence ID" value="XM_067837349.1"/>
</dbReference>
<feature type="compositionally biased region" description="Polar residues" evidence="1">
    <location>
        <begin position="34"/>
        <end position="46"/>
    </location>
</feature>
<feature type="region of interest" description="Disordered" evidence="1">
    <location>
        <begin position="1"/>
        <end position="46"/>
    </location>
</feature>
<feature type="compositionally biased region" description="Low complexity" evidence="1">
    <location>
        <begin position="340"/>
        <end position="349"/>
    </location>
</feature>
<dbReference type="Proteomes" id="UP000674179">
    <property type="component" value="Chromosome 16"/>
</dbReference>
<gene>
    <name evidence="2" type="ORF">CUR178_05663</name>
</gene>
<feature type="compositionally biased region" description="Pro residues" evidence="1">
    <location>
        <begin position="724"/>
        <end position="735"/>
    </location>
</feature>
<evidence type="ECO:0000313" key="2">
    <source>
        <dbReference type="EMBL" id="KAG5482523.1"/>
    </source>
</evidence>
<feature type="region of interest" description="Disordered" evidence="1">
    <location>
        <begin position="153"/>
        <end position="397"/>
    </location>
</feature>
<keyword evidence="3" id="KW-1185">Reference proteome</keyword>
<feature type="region of interest" description="Disordered" evidence="1">
    <location>
        <begin position="408"/>
        <end position="427"/>
    </location>
</feature>
<dbReference type="AlphaFoldDB" id="A0A836HJM9"/>
<reference evidence="2 3" key="1">
    <citation type="submission" date="2021-02" db="EMBL/GenBank/DDBJ databases">
        <title>Leishmania (Mundinia) enrietti genome sequencing and assembly.</title>
        <authorList>
            <person name="Almutairi H."/>
            <person name="Gatherer D."/>
        </authorList>
    </citation>
    <scope>NUCLEOTIDE SEQUENCE [LARGE SCALE GENOMIC DNA]</scope>
    <source>
        <strain evidence="2">CUR178</strain>
    </source>
</reference>
<feature type="compositionally biased region" description="Basic residues" evidence="1">
    <location>
        <begin position="358"/>
        <end position="383"/>
    </location>
</feature>
<feature type="compositionally biased region" description="Basic residues" evidence="1">
    <location>
        <begin position="412"/>
        <end position="427"/>
    </location>
</feature>
<feature type="compositionally biased region" description="Basic residues" evidence="1">
    <location>
        <begin position="312"/>
        <end position="329"/>
    </location>
</feature>
<feature type="region of interest" description="Disordered" evidence="1">
    <location>
        <begin position="637"/>
        <end position="678"/>
    </location>
</feature>
<feature type="compositionally biased region" description="Low complexity" evidence="1">
    <location>
        <begin position="736"/>
        <end position="764"/>
    </location>
</feature>
<organism evidence="2 3">
    <name type="scientific">Leishmania enriettii</name>
    <dbReference type="NCBI Taxonomy" id="5663"/>
    <lineage>
        <taxon>Eukaryota</taxon>
        <taxon>Discoba</taxon>
        <taxon>Euglenozoa</taxon>
        <taxon>Kinetoplastea</taxon>
        <taxon>Metakinetoplastina</taxon>
        <taxon>Trypanosomatida</taxon>
        <taxon>Trypanosomatidae</taxon>
        <taxon>Leishmaniinae</taxon>
        <taxon>Leishmania</taxon>
    </lineage>
</organism>
<feature type="compositionally biased region" description="Low complexity" evidence="1">
    <location>
        <begin position="158"/>
        <end position="167"/>
    </location>
</feature>
<feature type="region of interest" description="Disordered" evidence="1">
    <location>
        <begin position="706"/>
        <end position="772"/>
    </location>
</feature>
<protein>
    <submittedName>
        <fullName evidence="2">Uncharacterized protein</fullName>
    </submittedName>
</protein>
<dbReference type="EMBL" id="JAFHKP010000016">
    <property type="protein sequence ID" value="KAG5482523.1"/>
    <property type="molecule type" value="Genomic_DNA"/>
</dbReference>
<dbReference type="GeneID" id="94172859"/>
<name>A0A836HJM9_LEIEN</name>
<evidence type="ECO:0000256" key="1">
    <source>
        <dbReference type="SAM" id="MobiDB-lite"/>
    </source>
</evidence>
<feature type="compositionally biased region" description="Polar residues" evidence="1">
    <location>
        <begin position="215"/>
        <end position="232"/>
    </location>
</feature>
<dbReference type="KEGG" id="lenr:94172859"/>